<dbReference type="Proteomes" id="UP000242699">
    <property type="component" value="Unassembled WGS sequence"/>
</dbReference>
<dbReference type="InterPro" id="IPR040605">
    <property type="entry name" value="Glyco_hydro2_dom5"/>
</dbReference>
<sequence length="1047" mass="103594">MTSKFGKKASSLALGSSMLVLSMLPAASAFAASAPTVSLSENGYTIAAQLTPGQSVSFTAGSQNVSNPRYQFWVEKPNGQWVVGQNYSTSNTFKLSNVSSGDYLVTAYVLSAAQLSTGDYSAATNIGTNGLQQVDGVFVDSAVSLSAQSATVTAGSQVTVTATASNIYDPLYQFWYETPSGVWNQSGSYTASGTYSFKAATTGTYNIIAYAKSPLALNDPEGALFSKTVTEKSVNAVSSVTVTGTSDIAAGNSTTLTATATANGVPVTSPSTVSWTVTSSNGTASDVAFTHPNSPVTSFNVPSTDPGTYMVTASIDGVSSAPYKVVAYGQASMVSESAAHTHLVADGQELDTITAAVTDANGNTVANYSGTATIGLSGTAVTLATGSSQASDVSGSQVTFSGGVATFVVQATKTPGVSSSVTLSGLTAASGSTQSSTITYGSGLSIATVPQTATSISVKPKSKTLSVNTNDQPDTVNVTVDDQAGYPMLGGTYTLNASVSGGATFTGSTTTDTVYASGDPATTALTVYGAEGVTGTYVVTVSGTGLITGSAGISAVITGVAKDLTATDSTPTFTEGSPTGTTVTLGATDASGNTVTLPSTVSPEVTITNASGAVVTNLSVAPGSASAVTPTASGIYDLPVGTTTFTVTDTSGKPDAGTYTVTVKDGESTAPLASTSLTITEKAASASTFSLTPATNVLTASNLSTTLNMQVTDAYGNPVTDAGVPITLSATGTSGSASFNSGSYSTSPSVTVDTNAAGSASVTFHAEDYTGTWTVSAAASKASGLSAPSSVKLYVQNHPVASYSFKLEDTSTGTYSGNTTYAQAGNTVILTPALANAGLDANSNPVSSSVDGTDNVTVTIDHASGLMGLPTSSASSVTVTTNSATNTETLSGTLSNVSALLSSATLTAGKAGEVTVSITDNSTGATGAASIDIVASTTPAALSISGLTNNETLTTGTVYPVSVTLVDAGGNPIITSSSATVTLTTTTGLTAETTSGVPITSVTIAGGQSTVSFNVATSQSTFTGGSVSASTTISKQPYSGDVTGLSD</sequence>
<evidence type="ECO:0000256" key="2">
    <source>
        <dbReference type="ARBA" id="ARBA00022801"/>
    </source>
</evidence>
<dbReference type="Gene3D" id="2.60.40.10">
    <property type="entry name" value="Immunoglobulins"/>
    <property type="match status" value="2"/>
</dbReference>
<accession>A0A2T2WQK8</accession>
<dbReference type="EMBL" id="PXYT01000075">
    <property type="protein sequence ID" value="PSR24517.1"/>
    <property type="molecule type" value="Genomic_DNA"/>
</dbReference>
<gene>
    <name evidence="6" type="ORF">C7B43_18820</name>
</gene>
<dbReference type="GO" id="GO:0016798">
    <property type="term" value="F:hydrolase activity, acting on glycosyl bonds"/>
    <property type="evidence" value="ECO:0007669"/>
    <property type="project" value="UniProtKB-KW"/>
</dbReference>
<evidence type="ECO:0000259" key="5">
    <source>
        <dbReference type="Pfam" id="PF18565"/>
    </source>
</evidence>
<evidence type="ECO:0000256" key="1">
    <source>
        <dbReference type="ARBA" id="ARBA00007401"/>
    </source>
</evidence>
<feature type="signal peptide" evidence="4">
    <location>
        <begin position="1"/>
        <end position="31"/>
    </location>
</feature>
<dbReference type="InterPro" id="IPR013783">
    <property type="entry name" value="Ig-like_fold"/>
</dbReference>
<comment type="caution">
    <text evidence="6">The sequence shown here is derived from an EMBL/GenBank/DDBJ whole genome shotgun (WGS) entry which is preliminary data.</text>
</comment>
<protein>
    <recommendedName>
        <fullName evidence="5">Glycoside hydrolase family 2 domain-containing protein</fullName>
    </recommendedName>
</protein>
<feature type="domain" description="Glycoside hydrolase family 2" evidence="5">
    <location>
        <begin position="338"/>
        <end position="417"/>
    </location>
</feature>
<proteinExistence type="inferred from homology"/>
<dbReference type="Pfam" id="PF18565">
    <property type="entry name" value="Glyco_hydro2_C5"/>
    <property type="match status" value="1"/>
</dbReference>
<keyword evidence="4" id="KW-0732">Signal</keyword>
<name>A0A2T2WQK8_9FIRM</name>
<evidence type="ECO:0000256" key="4">
    <source>
        <dbReference type="SAM" id="SignalP"/>
    </source>
</evidence>
<comment type="similarity">
    <text evidence="1">Belongs to the glycosyl hydrolase 2 family.</text>
</comment>
<organism evidence="6 7">
    <name type="scientific">Sulfobacillus benefaciens</name>
    <dbReference type="NCBI Taxonomy" id="453960"/>
    <lineage>
        <taxon>Bacteria</taxon>
        <taxon>Bacillati</taxon>
        <taxon>Bacillota</taxon>
        <taxon>Clostridia</taxon>
        <taxon>Eubacteriales</taxon>
        <taxon>Clostridiales Family XVII. Incertae Sedis</taxon>
        <taxon>Sulfobacillus</taxon>
    </lineage>
</organism>
<evidence type="ECO:0000313" key="7">
    <source>
        <dbReference type="Proteomes" id="UP000242699"/>
    </source>
</evidence>
<keyword evidence="2" id="KW-0378">Hydrolase</keyword>
<keyword evidence="3" id="KW-0326">Glycosidase</keyword>
<dbReference type="AlphaFoldDB" id="A0A2T2WQK8"/>
<evidence type="ECO:0000313" key="6">
    <source>
        <dbReference type="EMBL" id="PSR24517.1"/>
    </source>
</evidence>
<reference evidence="6 7" key="1">
    <citation type="journal article" date="2014" name="BMC Genomics">
        <title>Comparison of environmental and isolate Sulfobacillus genomes reveals diverse carbon, sulfur, nitrogen, and hydrogen metabolisms.</title>
        <authorList>
            <person name="Justice N.B."/>
            <person name="Norman A."/>
            <person name="Brown C.T."/>
            <person name="Singh A."/>
            <person name="Thomas B.C."/>
            <person name="Banfield J.F."/>
        </authorList>
    </citation>
    <scope>NUCLEOTIDE SEQUENCE [LARGE SCALE GENOMIC DNA]</scope>
    <source>
        <strain evidence="6">AMDSBA1</strain>
    </source>
</reference>
<feature type="chain" id="PRO_5015522994" description="Glycoside hydrolase family 2 domain-containing protein" evidence="4">
    <location>
        <begin position="32"/>
        <end position="1047"/>
    </location>
</feature>
<evidence type="ECO:0000256" key="3">
    <source>
        <dbReference type="ARBA" id="ARBA00023295"/>
    </source>
</evidence>